<accession>A0A9X9LAU5</accession>
<keyword evidence="3" id="KW-1185">Reference proteome</keyword>
<evidence type="ECO:0000313" key="3">
    <source>
        <dbReference type="Proteomes" id="UP000324639"/>
    </source>
</evidence>
<gene>
    <name evidence="2" type="ORF">BGT96224V316_LOCUS1749</name>
</gene>
<sequence>MRVTVNLPSSKFRHLHLILLTAATSLKLSLQYDVSGYICDDQIFWHEEAQEVAHFASELMTPVNPQYKYPALLENTQLFSNANQNLFVVPLRNYRSIRIGVRPGSHRVVIDDQGSLVGVVMNAKNGAGVKPTYEKCTPFLKYDKLSPELNVDNRYKISGFACGSNFLSTEIENEMKCKCSGLKNLSPTNKGFFQFLDRNGITWSENKLWYKHVTKKDYNSQHIYQAAVYHVEFNLRCHLIQIKQVVRCASPKPACTEIWIPKPPADIISIKPSLSPQHQNQDSSGTYRCSDVTFRVINLQIYLTRFNSLSNTATRTSAEGALIRPYENLIMWPIFPPEWPETKTKIRNIFAMGFDDKNHFMGLYFTSARGPPGRLYKPCPHQDLLKSLLVDRNPIEGDRQTIKFF</sequence>
<dbReference type="Gene3D" id="3.10.450.30">
    <property type="entry name" value="Microbial ribonucleases"/>
    <property type="match status" value="1"/>
</dbReference>
<dbReference type="Proteomes" id="UP000324639">
    <property type="component" value="Chromosome Bgt_-03"/>
</dbReference>
<proteinExistence type="predicted"/>
<feature type="signal peptide" evidence="1">
    <location>
        <begin position="1"/>
        <end position="31"/>
    </location>
</feature>
<keyword evidence="1" id="KW-0732">Signal</keyword>
<reference evidence="2 3" key="1">
    <citation type="submission" date="2018-08" db="EMBL/GenBank/DDBJ databases">
        <authorList>
            <person name="Muller C M."/>
        </authorList>
    </citation>
    <scope>NUCLEOTIDE SEQUENCE [LARGE SCALE GENOMIC DNA]</scope>
</reference>
<evidence type="ECO:0000256" key="1">
    <source>
        <dbReference type="SAM" id="SignalP"/>
    </source>
</evidence>
<dbReference type="AlphaFoldDB" id="A0A9X9LAU5"/>
<protein>
    <submittedName>
        <fullName evidence="2">BgtE-5780</fullName>
    </submittedName>
</protein>
<dbReference type="EMBL" id="LR026986">
    <property type="protein sequence ID" value="VCU40489.1"/>
    <property type="molecule type" value="Genomic_DNA"/>
</dbReference>
<name>A0A9X9LAU5_BLUGR</name>
<feature type="chain" id="PRO_5040897636" evidence="1">
    <location>
        <begin position="32"/>
        <end position="405"/>
    </location>
</feature>
<organism evidence="2 3">
    <name type="scientific">Blumeria graminis f. sp. tritici</name>
    <dbReference type="NCBI Taxonomy" id="62690"/>
    <lineage>
        <taxon>Eukaryota</taxon>
        <taxon>Fungi</taxon>
        <taxon>Dikarya</taxon>
        <taxon>Ascomycota</taxon>
        <taxon>Pezizomycotina</taxon>
        <taxon>Leotiomycetes</taxon>
        <taxon>Erysiphales</taxon>
        <taxon>Erysiphaceae</taxon>
        <taxon>Blumeria</taxon>
    </lineage>
</organism>
<evidence type="ECO:0000313" key="2">
    <source>
        <dbReference type="EMBL" id="VCU40489.1"/>
    </source>
</evidence>